<dbReference type="Gene3D" id="2.60.410.10">
    <property type="entry name" value="D-Ala-D-Ala carboxypeptidase, C-terminal domain"/>
    <property type="match status" value="1"/>
</dbReference>
<evidence type="ECO:0000256" key="6">
    <source>
        <dbReference type="ARBA" id="ARBA00022670"/>
    </source>
</evidence>
<proteinExistence type="inferred from homology"/>
<keyword evidence="6" id="KW-0645">Protease</keyword>
<keyword evidence="8 16" id="KW-0378">Hydrolase</keyword>
<gene>
    <name evidence="16" type="ORF">JOE21_000562</name>
</gene>
<dbReference type="SMART" id="SM00936">
    <property type="entry name" value="PBP5_C"/>
    <property type="match status" value="1"/>
</dbReference>
<keyword evidence="17" id="KW-1185">Reference proteome</keyword>
<evidence type="ECO:0000256" key="5">
    <source>
        <dbReference type="ARBA" id="ARBA00022645"/>
    </source>
</evidence>
<keyword evidence="7 14" id="KW-0732">Signal</keyword>
<dbReference type="RefSeq" id="WP_309862016.1">
    <property type="nucleotide sequence ID" value="NZ_JAVDQG010000001.1"/>
</dbReference>
<sequence>MHKRIGFGIMVLCLALNAAMPLPAAAATEGGLAPEARSAILLDADTGTVLYEKNSDESLPPASVTKIMTMLLIMEALDEGKISFDDTVRISEHAASMGGSQIYLEPGETMTLRDLFKAVAVGSANDASVALAEHIAGTEEAFVANMNERAAQLGMKNTHFVNPNGLPAKDHRTTARDIATMSRELVKHKDVTEFTRIYEDYLRKDSDNPFWLVNTNRLVKFYEGMDGLKTGFTAEAKYCLAATAQRGNFRLIAVVMGEPNPKARNREITRMLDYAFSQYNNHVVYRQGDSIARLKVDKGLRNQIDVRSPQQFSILIKKGEKPDQYTKRLEWEKLKAPIKKGQRLGRVVVEKDGKAVSEMDLLSARDIPRAGAWTLFKRTVKKMLFLPEEAPISEEPPA</sequence>
<dbReference type="InterPro" id="IPR001967">
    <property type="entry name" value="Peptidase_S11_N"/>
</dbReference>
<evidence type="ECO:0000256" key="12">
    <source>
        <dbReference type="ARBA" id="ARBA00034000"/>
    </source>
</evidence>
<comment type="pathway">
    <text evidence="2">Cell wall biogenesis; peptidoglycan biosynthesis.</text>
</comment>
<dbReference type="Gene3D" id="3.40.710.10">
    <property type="entry name" value="DD-peptidase/beta-lactamase superfamily"/>
    <property type="match status" value="1"/>
</dbReference>
<evidence type="ECO:0000259" key="15">
    <source>
        <dbReference type="SMART" id="SM00936"/>
    </source>
</evidence>
<protein>
    <recommendedName>
        <fullName evidence="4">serine-type D-Ala-D-Ala carboxypeptidase</fullName>
        <ecNumber evidence="4">3.4.16.4</ecNumber>
    </recommendedName>
</protein>
<dbReference type="PRINTS" id="PR00725">
    <property type="entry name" value="DADACBPTASE1"/>
</dbReference>
<evidence type="ECO:0000313" key="16">
    <source>
        <dbReference type="EMBL" id="MDR6224574.1"/>
    </source>
</evidence>
<evidence type="ECO:0000256" key="10">
    <source>
        <dbReference type="ARBA" id="ARBA00022984"/>
    </source>
</evidence>
<evidence type="ECO:0000256" key="9">
    <source>
        <dbReference type="ARBA" id="ARBA00022960"/>
    </source>
</evidence>
<dbReference type="GO" id="GO:0009002">
    <property type="term" value="F:serine-type D-Ala-D-Ala carboxypeptidase activity"/>
    <property type="evidence" value="ECO:0007669"/>
    <property type="project" value="UniProtKB-EC"/>
</dbReference>
<evidence type="ECO:0000256" key="2">
    <source>
        <dbReference type="ARBA" id="ARBA00004752"/>
    </source>
</evidence>
<evidence type="ECO:0000256" key="4">
    <source>
        <dbReference type="ARBA" id="ARBA00012448"/>
    </source>
</evidence>
<dbReference type="Proteomes" id="UP001185012">
    <property type="component" value="Unassembled WGS sequence"/>
</dbReference>
<keyword evidence="9" id="KW-0133">Cell shape</keyword>
<comment type="caution">
    <text evidence="16">The sequence shown here is derived from an EMBL/GenBank/DDBJ whole genome shotgun (WGS) entry which is preliminary data.</text>
</comment>
<name>A0ABU1IK98_9BACL</name>
<dbReference type="InterPro" id="IPR018044">
    <property type="entry name" value="Peptidase_S11"/>
</dbReference>
<keyword evidence="10" id="KW-0573">Peptidoglycan synthesis</keyword>
<dbReference type="InterPro" id="IPR012907">
    <property type="entry name" value="Peptidase_S11_C"/>
</dbReference>
<evidence type="ECO:0000256" key="7">
    <source>
        <dbReference type="ARBA" id="ARBA00022729"/>
    </source>
</evidence>
<dbReference type="InterPro" id="IPR037167">
    <property type="entry name" value="Peptidase_S11_C_sf"/>
</dbReference>
<feature type="domain" description="Peptidase S11 D-Ala-D-Ala carboxypeptidase A C-terminal" evidence="15">
    <location>
        <begin position="279"/>
        <end position="369"/>
    </location>
</feature>
<evidence type="ECO:0000256" key="1">
    <source>
        <dbReference type="ARBA" id="ARBA00003217"/>
    </source>
</evidence>
<evidence type="ECO:0000256" key="8">
    <source>
        <dbReference type="ARBA" id="ARBA00022801"/>
    </source>
</evidence>
<comment type="similarity">
    <text evidence="3 13">Belongs to the peptidase S11 family.</text>
</comment>
<dbReference type="SUPFAM" id="SSF69189">
    <property type="entry name" value="Penicillin-binding protein associated domain"/>
    <property type="match status" value="1"/>
</dbReference>
<dbReference type="Pfam" id="PF00768">
    <property type="entry name" value="Peptidase_S11"/>
    <property type="match status" value="1"/>
</dbReference>
<comment type="catalytic activity">
    <reaction evidence="12">
        <text>Preferential cleavage: (Ac)2-L-Lys-D-Ala-|-D-Ala. Also transpeptidation of peptidyl-alanyl moieties that are N-acyl substituents of D-alanine.</text>
        <dbReference type="EC" id="3.4.16.4"/>
    </reaction>
</comment>
<evidence type="ECO:0000256" key="13">
    <source>
        <dbReference type="RuleBase" id="RU004016"/>
    </source>
</evidence>
<evidence type="ECO:0000256" key="14">
    <source>
        <dbReference type="SAM" id="SignalP"/>
    </source>
</evidence>
<evidence type="ECO:0000313" key="17">
    <source>
        <dbReference type="Proteomes" id="UP001185012"/>
    </source>
</evidence>
<keyword evidence="11" id="KW-0961">Cell wall biogenesis/degradation</keyword>
<reference evidence="16 17" key="1">
    <citation type="submission" date="2023-07" db="EMBL/GenBank/DDBJ databases">
        <title>Genomic Encyclopedia of Type Strains, Phase IV (KMG-IV): sequencing the most valuable type-strain genomes for metagenomic binning, comparative biology and taxonomic classification.</title>
        <authorList>
            <person name="Goeker M."/>
        </authorList>
    </citation>
    <scope>NUCLEOTIDE SEQUENCE [LARGE SCALE GENOMIC DNA]</scope>
    <source>
        <strain evidence="16 17">DSM 45903</strain>
    </source>
</reference>
<accession>A0ABU1IK98</accession>
<keyword evidence="5 16" id="KW-0121">Carboxypeptidase</keyword>
<feature type="signal peptide" evidence="14">
    <location>
        <begin position="1"/>
        <end position="26"/>
    </location>
</feature>
<dbReference type="Pfam" id="PF07943">
    <property type="entry name" value="PBP5_C"/>
    <property type="match status" value="1"/>
</dbReference>
<dbReference type="EC" id="3.4.16.4" evidence="4"/>
<feature type="chain" id="PRO_5045095550" description="serine-type D-Ala-D-Ala carboxypeptidase" evidence="14">
    <location>
        <begin position="27"/>
        <end position="398"/>
    </location>
</feature>
<dbReference type="SUPFAM" id="SSF56601">
    <property type="entry name" value="beta-lactamase/transpeptidase-like"/>
    <property type="match status" value="1"/>
</dbReference>
<dbReference type="InterPro" id="IPR015956">
    <property type="entry name" value="Peniciliin-bd_prot_C_sf"/>
</dbReference>
<dbReference type="EMBL" id="JAVDQG010000001">
    <property type="protein sequence ID" value="MDR6224574.1"/>
    <property type="molecule type" value="Genomic_DNA"/>
</dbReference>
<comment type="function">
    <text evidence="1">Removes C-terminal D-alanyl residues from sugar-peptide cell wall precursors.</text>
</comment>
<dbReference type="PANTHER" id="PTHR21581:SF6">
    <property type="entry name" value="TRAFFICKING PROTEIN PARTICLE COMPLEX SUBUNIT 12"/>
    <property type="match status" value="1"/>
</dbReference>
<organism evidence="16 17">
    <name type="scientific">Desmospora profundinema</name>
    <dbReference type="NCBI Taxonomy" id="1571184"/>
    <lineage>
        <taxon>Bacteria</taxon>
        <taxon>Bacillati</taxon>
        <taxon>Bacillota</taxon>
        <taxon>Bacilli</taxon>
        <taxon>Bacillales</taxon>
        <taxon>Thermoactinomycetaceae</taxon>
        <taxon>Desmospora</taxon>
    </lineage>
</organism>
<evidence type="ECO:0000256" key="11">
    <source>
        <dbReference type="ARBA" id="ARBA00023316"/>
    </source>
</evidence>
<evidence type="ECO:0000256" key="3">
    <source>
        <dbReference type="ARBA" id="ARBA00007164"/>
    </source>
</evidence>
<dbReference type="PANTHER" id="PTHR21581">
    <property type="entry name" value="D-ALANYL-D-ALANINE CARBOXYPEPTIDASE"/>
    <property type="match status" value="1"/>
</dbReference>
<dbReference type="InterPro" id="IPR012338">
    <property type="entry name" value="Beta-lactam/transpept-like"/>
</dbReference>